<dbReference type="EMBL" id="JAZHOV010000002">
    <property type="protein sequence ID" value="MEF2254246.1"/>
    <property type="molecule type" value="Genomic_DNA"/>
</dbReference>
<reference evidence="1 2" key="1">
    <citation type="submission" date="2024-01" db="EMBL/GenBank/DDBJ databases">
        <title>the genome sequence of strain Microbacterium schleiferi NBRC 15075.</title>
        <authorList>
            <person name="Ding Y."/>
            <person name="Zhang G."/>
        </authorList>
    </citation>
    <scope>NUCLEOTIDE SEQUENCE [LARGE SCALE GENOMIC DNA]</scope>
    <source>
        <strain evidence="1 2">NBRC 15075</strain>
    </source>
</reference>
<dbReference type="Proteomes" id="UP001351900">
    <property type="component" value="Unassembled WGS sequence"/>
</dbReference>
<organism evidence="1 2">
    <name type="scientific">Microbacterium schleiferi</name>
    <dbReference type="NCBI Taxonomy" id="69362"/>
    <lineage>
        <taxon>Bacteria</taxon>
        <taxon>Bacillati</taxon>
        <taxon>Actinomycetota</taxon>
        <taxon>Actinomycetes</taxon>
        <taxon>Micrococcales</taxon>
        <taxon>Microbacteriaceae</taxon>
        <taxon>Microbacterium</taxon>
    </lineage>
</organism>
<proteinExistence type="predicted"/>
<evidence type="ECO:0000313" key="1">
    <source>
        <dbReference type="EMBL" id="MEF2254246.1"/>
    </source>
</evidence>
<name>A0ABU7V5H0_9MICO</name>
<dbReference type="RefSeq" id="WP_331790833.1">
    <property type="nucleotide sequence ID" value="NZ_BAAAUO010000005.1"/>
</dbReference>
<gene>
    <name evidence="1" type="ORF">V2V91_03710</name>
</gene>
<comment type="caution">
    <text evidence="1">The sequence shown here is derived from an EMBL/GenBank/DDBJ whole genome shotgun (WGS) entry which is preliminary data.</text>
</comment>
<keyword evidence="2" id="KW-1185">Reference proteome</keyword>
<evidence type="ECO:0000313" key="2">
    <source>
        <dbReference type="Proteomes" id="UP001351900"/>
    </source>
</evidence>
<sequence length="85" mass="8653">MVPTTSTPTPAAAPRAPAPTAESVVLIGPTTYEVHRADRVVGYIDIVGGVYVALAGARYDHAVEVRQSIILDTAVAALALPSAAA</sequence>
<accession>A0ABU7V5H0</accession>
<protein>
    <submittedName>
        <fullName evidence="1">Uncharacterized protein</fullName>
    </submittedName>
</protein>